<protein>
    <submittedName>
        <fullName evidence="6">ABC transporter</fullName>
    </submittedName>
</protein>
<gene>
    <name evidence="6" type="ORF">AOB46_11065</name>
</gene>
<dbReference type="InterPro" id="IPR003593">
    <property type="entry name" value="AAA+_ATPase"/>
</dbReference>
<dbReference type="Proteomes" id="UP000037953">
    <property type="component" value="Unassembled WGS sequence"/>
</dbReference>
<evidence type="ECO:0000256" key="1">
    <source>
        <dbReference type="ARBA" id="ARBA00005417"/>
    </source>
</evidence>
<keyword evidence="2" id="KW-0813">Transport</keyword>
<dbReference type="SUPFAM" id="SSF52540">
    <property type="entry name" value="P-loop containing nucleoside triphosphate hydrolases"/>
    <property type="match status" value="1"/>
</dbReference>
<keyword evidence="3" id="KW-0547">Nucleotide-binding</keyword>
<evidence type="ECO:0000313" key="6">
    <source>
        <dbReference type="EMBL" id="KPE51200.1"/>
    </source>
</evidence>
<reference evidence="6 7" key="1">
    <citation type="journal article" date="2015" name="Genom Data">
        <title>Draft genome sequence of a multidrug-resistant Chryseobacterium indologenes isolate from Malaysia.</title>
        <authorList>
            <person name="Yu C.Y."/>
            <person name="Ang G.Y."/>
            <person name="Cheng H.J."/>
            <person name="Cheong Y.M."/>
            <person name="Yin W.F."/>
            <person name="Chan K.G."/>
        </authorList>
    </citation>
    <scope>NUCLEOTIDE SEQUENCE [LARGE SCALE GENOMIC DNA]</scope>
    <source>
        <strain evidence="6 7">CI_885</strain>
    </source>
</reference>
<evidence type="ECO:0000313" key="7">
    <source>
        <dbReference type="Proteomes" id="UP000037953"/>
    </source>
</evidence>
<dbReference type="OrthoDB" id="9787851at2"/>
<evidence type="ECO:0000256" key="2">
    <source>
        <dbReference type="ARBA" id="ARBA00022448"/>
    </source>
</evidence>
<evidence type="ECO:0000256" key="4">
    <source>
        <dbReference type="ARBA" id="ARBA00022840"/>
    </source>
</evidence>
<dbReference type="PANTHER" id="PTHR42734:SF6">
    <property type="entry name" value="MOLYBDATE IMPORT ATP-BINDING PROTEIN MOLC"/>
    <property type="match status" value="1"/>
</dbReference>
<dbReference type="GO" id="GO:0005524">
    <property type="term" value="F:ATP binding"/>
    <property type="evidence" value="ECO:0007669"/>
    <property type="project" value="UniProtKB-KW"/>
</dbReference>
<evidence type="ECO:0000259" key="5">
    <source>
        <dbReference type="PROSITE" id="PS50893"/>
    </source>
</evidence>
<dbReference type="Pfam" id="PF00005">
    <property type="entry name" value="ABC_tran"/>
    <property type="match status" value="1"/>
</dbReference>
<accession>A0A0N1KRY9</accession>
<dbReference type="GO" id="GO:0016887">
    <property type="term" value="F:ATP hydrolysis activity"/>
    <property type="evidence" value="ECO:0007669"/>
    <property type="project" value="InterPro"/>
</dbReference>
<organism evidence="6 7">
    <name type="scientific">Chryseobacterium indologenes</name>
    <name type="common">Flavobacterium indologenes</name>
    <dbReference type="NCBI Taxonomy" id="253"/>
    <lineage>
        <taxon>Bacteria</taxon>
        <taxon>Pseudomonadati</taxon>
        <taxon>Bacteroidota</taxon>
        <taxon>Flavobacteriia</taxon>
        <taxon>Flavobacteriales</taxon>
        <taxon>Weeksellaceae</taxon>
        <taxon>Chryseobacterium group</taxon>
        <taxon>Chryseobacterium</taxon>
    </lineage>
</organism>
<dbReference type="PROSITE" id="PS50893">
    <property type="entry name" value="ABC_TRANSPORTER_2"/>
    <property type="match status" value="1"/>
</dbReference>
<proteinExistence type="inferred from homology"/>
<evidence type="ECO:0000256" key="3">
    <source>
        <dbReference type="ARBA" id="ARBA00022741"/>
    </source>
</evidence>
<dbReference type="InterPro" id="IPR027417">
    <property type="entry name" value="P-loop_NTPase"/>
</dbReference>
<keyword evidence="4" id="KW-0067">ATP-binding</keyword>
<name>A0A0N1KRY9_CHRID</name>
<dbReference type="InterPro" id="IPR003439">
    <property type="entry name" value="ABC_transporter-like_ATP-bd"/>
</dbReference>
<feature type="domain" description="ABC transporter" evidence="5">
    <location>
        <begin position="2"/>
        <end position="238"/>
    </location>
</feature>
<sequence length="309" mass="36007">MFLRINQINIGYNKTLISNANADLRLGEVCLLIGNNGVGKTTLIKSILHQLPLLDGEILINGKNVKSLSVKEIAENIAVVFSKSNIPRHHTVEDLISLGKYIYYPFYFELKKEDREEVYHIIEELDLVQYRHTPLKNLSDGNLQKAFIGRAITQNSPVIILDEPTTHLDEKNKIIILKTLRKLAKKQNKIILFSSHDWRLAKEFADKIWYVKDQQLFSGIVEDVLLQYDELTNASLFQVNDRFVPPSITAPQVHKEMLYSLLQKNFEKDLSSFNFDYKNEIWEIRNNNFNHQCESFEEIVNFIKNIHQY</sequence>
<comment type="similarity">
    <text evidence="1">Belongs to the ABC transporter superfamily.</text>
</comment>
<dbReference type="RefSeq" id="WP_062699252.1">
    <property type="nucleotide sequence ID" value="NZ_LJOD01000006.1"/>
</dbReference>
<comment type="caution">
    <text evidence="6">The sequence shown here is derived from an EMBL/GenBank/DDBJ whole genome shotgun (WGS) entry which is preliminary data.</text>
</comment>
<dbReference type="SMART" id="SM00382">
    <property type="entry name" value="AAA"/>
    <property type="match status" value="1"/>
</dbReference>
<dbReference type="InterPro" id="IPR050153">
    <property type="entry name" value="Metal_Ion_Import_ABC"/>
</dbReference>
<dbReference type="CDD" id="cd03214">
    <property type="entry name" value="ABC_Iron-Siderophores_B12_Hemin"/>
    <property type="match status" value="1"/>
</dbReference>
<dbReference type="PANTHER" id="PTHR42734">
    <property type="entry name" value="METAL TRANSPORT SYSTEM ATP-BINDING PROTEIN TM_0124-RELATED"/>
    <property type="match status" value="1"/>
</dbReference>
<dbReference type="EMBL" id="LJOD01000006">
    <property type="protein sequence ID" value="KPE51200.1"/>
    <property type="molecule type" value="Genomic_DNA"/>
</dbReference>
<dbReference type="AlphaFoldDB" id="A0A0N1KRY9"/>
<dbReference type="PATRIC" id="fig|253.9.peg.4039"/>
<reference evidence="7" key="2">
    <citation type="submission" date="2015-09" db="EMBL/GenBank/DDBJ databases">
        <title>Draft genome sequence of a multidrug-resistant Chryseobacterium indologenes isolate from Malaysia.</title>
        <authorList>
            <person name="Yu C.Y."/>
            <person name="Ang G.Y."/>
            <person name="Chan K.-G."/>
        </authorList>
    </citation>
    <scope>NUCLEOTIDE SEQUENCE [LARGE SCALE GENOMIC DNA]</scope>
    <source>
        <strain evidence="7">CI_885</strain>
    </source>
</reference>
<dbReference type="Gene3D" id="3.40.50.300">
    <property type="entry name" value="P-loop containing nucleotide triphosphate hydrolases"/>
    <property type="match status" value="1"/>
</dbReference>